<feature type="transmembrane region" description="Helical" evidence="2">
    <location>
        <begin position="54"/>
        <end position="79"/>
    </location>
</feature>
<keyword evidence="2" id="KW-0812">Transmembrane</keyword>
<sequence length="230" mass="25266">MGREYFGWNLWLDKDIHLDPDTDYATTLLPQPVEIRNPTVFRTFLAGLSATGNLVVLLGCFLGVFCVFALFACAAWDAIMIHCGKAERVTGGLYILREICYLLRTHWVKVLGFFMVYLFLITILEVLSTKGAYAYNDATGGGGTGTKEEKEVRAVQQGVLAMQTLLGDCYFVSWTVILPFRHGVLRVKAFLARGYTVKDLEGQQEEEPGSGTGGAAEGDSLIDPGPELPV</sequence>
<evidence type="ECO:0000313" key="3">
    <source>
        <dbReference type="EMBL" id="CEM29810.1"/>
    </source>
</evidence>
<keyword evidence="2" id="KW-0472">Membrane</keyword>
<gene>
    <name evidence="3" type="ORF">Cvel_4775</name>
</gene>
<feature type="transmembrane region" description="Helical" evidence="2">
    <location>
        <begin position="107"/>
        <end position="127"/>
    </location>
</feature>
<name>A0A0G4GJ18_9ALVE</name>
<dbReference type="AlphaFoldDB" id="A0A0G4GJ18"/>
<dbReference type="VEuPathDB" id="CryptoDB:Cvel_4775"/>
<keyword evidence="2" id="KW-1133">Transmembrane helix</keyword>
<organism evidence="3">
    <name type="scientific">Chromera velia CCMP2878</name>
    <dbReference type="NCBI Taxonomy" id="1169474"/>
    <lineage>
        <taxon>Eukaryota</taxon>
        <taxon>Sar</taxon>
        <taxon>Alveolata</taxon>
        <taxon>Colpodellida</taxon>
        <taxon>Chromeraceae</taxon>
        <taxon>Chromera</taxon>
    </lineage>
</organism>
<dbReference type="PhylomeDB" id="A0A0G4GJ18"/>
<accession>A0A0G4GJ18</accession>
<proteinExistence type="predicted"/>
<dbReference type="EMBL" id="CDMZ01001259">
    <property type="protein sequence ID" value="CEM29810.1"/>
    <property type="molecule type" value="Genomic_DNA"/>
</dbReference>
<reference evidence="3" key="1">
    <citation type="submission" date="2014-11" db="EMBL/GenBank/DDBJ databases">
        <authorList>
            <person name="Otto D Thomas"/>
            <person name="Naeem Raeece"/>
        </authorList>
    </citation>
    <scope>NUCLEOTIDE SEQUENCE</scope>
</reference>
<feature type="region of interest" description="Disordered" evidence="1">
    <location>
        <begin position="201"/>
        <end position="230"/>
    </location>
</feature>
<evidence type="ECO:0000256" key="2">
    <source>
        <dbReference type="SAM" id="Phobius"/>
    </source>
</evidence>
<protein>
    <submittedName>
        <fullName evidence="3">Uncharacterized protein</fullName>
    </submittedName>
</protein>
<evidence type="ECO:0000256" key="1">
    <source>
        <dbReference type="SAM" id="MobiDB-lite"/>
    </source>
</evidence>